<dbReference type="PANTHER" id="PTHR46588">
    <property type="entry name" value="SERINE/THREONINE/TYROSINE-INTERACTING PROTEIN"/>
    <property type="match status" value="1"/>
</dbReference>
<feature type="compositionally biased region" description="Basic and acidic residues" evidence="1">
    <location>
        <begin position="247"/>
        <end position="256"/>
    </location>
</feature>
<dbReference type="GO" id="GO:0070372">
    <property type="term" value="P:regulation of ERK1 and ERK2 cascade"/>
    <property type="evidence" value="ECO:0007669"/>
    <property type="project" value="TreeGrafter"/>
</dbReference>
<reference evidence="3" key="1">
    <citation type="journal article" date="2020" name="Stud. Mycol.">
        <title>101 Dothideomycetes genomes: a test case for predicting lifestyles and emergence of pathogens.</title>
        <authorList>
            <person name="Haridas S."/>
            <person name="Albert R."/>
            <person name="Binder M."/>
            <person name="Bloem J."/>
            <person name="Labutti K."/>
            <person name="Salamov A."/>
            <person name="Andreopoulos B."/>
            <person name="Baker S."/>
            <person name="Barry K."/>
            <person name="Bills G."/>
            <person name="Bluhm B."/>
            <person name="Cannon C."/>
            <person name="Castanera R."/>
            <person name="Culley D."/>
            <person name="Daum C."/>
            <person name="Ezra D."/>
            <person name="Gonzalez J."/>
            <person name="Henrissat B."/>
            <person name="Kuo A."/>
            <person name="Liang C."/>
            <person name="Lipzen A."/>
            <person name="Lutzoni F."/>
            <person name="Magnuson J."/>
            <person name="Mondo S."/>
            <person name="Nolan M."/>
            <person name="Ohm R."/>
            <person name="Pangilinan J."/>
            <person name="Park H.-J."/>
            <person name="Ramirez L."/>
            <person name="Alfaro M."/>
            <person name="Sun H."/>
            <person name="Tritt A."/>
            <person name="Yoshinaga Y."/>
            <person name="Zwiers L.-H."/>
            <person name="Turgeon B."/>
            <person name="Goodwin S."/>
            <person name="Spatafora J."/>
            <person name="Crous P."/>
            <person name="Grigoriev I."/>
        </authorList>
    </citation>
    <scope>NUCLEOTIDE SEQUENCE</scope>
    <source>
        <strain evidence="3">CBS 675.92</strain>
    </source>
</reference>
<feature type="domain" description="Tyrosine-protein phosphatase" evidence="2">
    <location>
        <begin position="79"/>
        <end position="235"/>
    </location>
</feature>
<proteinExistence type="predicted"/>
<dbReference type="InterPro" id="IPR029021">
    <property type="entry name" value="Prot-tyrosine_phosphatase-like"/>
</dbReference>
<dbReference type="GO" id="GO:0062026">
    <property type="term" value="P:negative regulation of SCF-dependent proteasomal ubiquitin-dependent catabolic process"/>
    <property type="evidence" value="ECO:0007669"/>
    <property type="project" value="TreeGrafter"/>
</dbReference>
<organism evidence="3 4">
    <name type="scientific">Byssothecium circinans</name>
    <dbReference type="NCBI Taxonomy" id="147558"/>
    <lineage>
        <taxon>Eukaryota</taxon>
        <taxon>Fungi</taxon>
        <taxon>Dikarya</taxon>
        <taxon>Ascomycota</taxon>
        <taxon>Pezizomycotina</taxon>
        <taxon>Dothideomycetes</taxon>
        <taxon>Pleosporomycetidae</taxon>
        <taxon>Pleosporales</taxon>
        <taxon>Massarineae</taxon>
        <taxon>Massarinaceae</taxon>
        <taxon>Byssothecium</taxon>
    </lineage>
</organism>
<feature type="region of interest" description="Disordered" evidence="1">
    <location>
        <begin position="247"/>
        <end position="293"/>
    </location>
</feature>
<feature type="compositionally biased region" description="Acidic residues" evidence="1">
    <location>
        <begin position="257"/>
        <end position="271"/>
    </location>
</feature>
<keyword evidence="4" id="KW-1185">Reference proteome</keyword>
<protein>
    <submittedName>
        <fullName evidence="3">Phosphatases II</fullName>
    </submittedName>
</protein>
<dbReference type="InterPro" id="IPR020422">
    <property type="entry name" value="TYR_PHOSPHATASE_DUAL_dom"/>
</dbReference>
<dbReference type="GO" id="GO:0005654">
    <property type="term" value="C:nucleoplasm"/>
    <property type="evidence" value="ECO:0007669"/>
    <property type="project" value="TreeGrafter"/>
</dbReference>
<dbReference type="InterPro" id="IPR052449">
    <property type="entry name" value="STYX-Interacting_Phosphatase"/>
</dbReference>
<dbReference type="Proteomes" id="UP000800035">
    <property type="component" value="Unassembled WGS sequence"/>
</dbReference>
<accession>A0A6A5TR70</accession>
<dbReference type="SMART" id="SM00195">
    <property type="entry name" value="DSPc"/>
    <property type="match status" value="1"/>
</dbReference>
<gene>
    <name evidence="3" type="ORF">CC80DRAFT_417865</name>
</gene>
<dbReference type="OrthoDB" id="10252009at2759"/>
<sequence length="293" mass="33208">MSDSPDARTRHHEYSYRLPTPPRIVVPPPTLTTEPPELHLPNQRAHDEEIDTSFLKNINLDSVVQTNTLLEWHYAKRRQAQMILPWLYLGPLSAAKDKEFLAREGITMVFAIRANTNSMRGLLQAALEVCHEVAAVEASNCFSLTGKFADATRIINTHVAKFWKYTQATGNPQLGKVLVFCESGNDKSAAVAAAYLMELLDDFDHIKSMQVCQAQRFCVNFDDALKLSLQSYWDILQARRSVSNARADKPKRSIEELRDDDVDMGSDFDDDPSIRPRRGNLESLAPFAQRYRP</sequence>
<dbReference type="Gene3D" id="3.90.190.10">
    <property type="entry name" value="Protein tyrosine phosphatase superfamily"/>
    <property type="match status" value="1"/>
</dbReference>
<dbReference type="AlphaFoldDB" id="A0A6A5TR70"/>
<dbReference type="PANTHER" id="PTHR46588:SF1">
    <property type="entry name" value="SERINE_THREONINE_TYROSINE-INTERACTING PROTEIN"/>
    <property type="match status" value="1"/>
</dbReference>
<dbReference type="GO" id="GO:0005737">
    <property type="term" value="C:cytoplasm"/>
    <property type="evidence" value="ECO:0007669"/>
    <property type="project" value="TreeGrafter"/>
</dbReference>
<dbReference type="CDD" id="cd14498">
    <property type="entry name" value="DSP"/>
    <property type="match status" value="1"/>
</dbReference>
<evidence type="ECO:0000256" key="1">
    <source>
        <dbReference type="SAM" id="MobiDB-lite"/>
    </source>
</evidence>
<name>A0A6A5TR70_9PLEO</name>
<dbReference type="SUPFAM" id="SSF52799">
    <property type="entry name" value="(Phosphotyrosine protein) phosphatases II"/>
    <property type="match status" value="1"/>
</dbReference>
<evidence type="ECO:0000313" key="4">
    <source>
        <dbReference type="Proteomes" id="UP000800035"/>
    </source>
</evidence>
<evidence type="ECO:0000259" key="2">
    <source>
        <dbReference type="SMART" id="SM00195"/>
    </source>
</evidence>
<dbReference type="GO" id="GO:1990444">
    <property type="term" value="F:F-box domain binding"/>
    <property type="evidence" value="ECO:0007669"/>
    <property type="project" value="TreeGrafter"/>
</dbReference>
<evidence type="ECO:0000313" key="3">
    <source>
        <dbReference type="EMBL" id="KAF1954460.1"/>
    </source>
</evidence>
<dbReference type="EMBL" id="ML976999">
    <property type="protein sequence ID" value="KAF1954460.1"/>
    <property type="molecule type" value="Genomic_DNA"/>
</dbReference>